<keyword evidence="5" id="KW-1185">Reference proteome</keyword>
<reference evidence="4" key="1">
    <citation type="submission" date="2020-09" db="EMBL/GenBank/DDBJ databases">
        <authorList>
            <person name="Kikuchi T."/>
        </authorList>
    </citation>
    <scope>NUCLEOTIDE SEQUENCE</scope>
    <source>
        <strain evidence="4">SH1</strain>
    </source>
</reference>
<sequence length="324" mass="36746">MKAILAVSALACAMAFPQPHPPPMPLPGPNGGPAGGPFWIIYKDLNETQQKDLNEILEKNKDSSKKVFKEELNKFKATLSDDLQNTLKVEKEKFEGFKKEIDSKADKMSTDAKALFDQLKKIVEDDSLSFKEEYEKAKELVKKADKSVLDEFRKNRVPLPGTPPPPHLPRGGPLGHVYDKLTKEQQTQVDQLMKEGRTQPKKEARANMDKFIDSLSEDLKKIVKEGKERRQGFKKNIDEKVAKLSEEARKVHKEMREIMENDTITFEEDHEKMKALVDRTDKKILDEFREARIPIPGMFPPPGMLPPPGKLGLPEVMPSPAPQN</sequence>
<feature type="chain" id="PRO_5044131615" description="DUF148 domain-containing protein" evidence="3">
    <location>
        <begin position="16"/>
        <end position="324"/>
    </location>
</feature>
<dbReference type="InterPro" id="IPR052823">
    <property type="entry name" value="SXP/RAL-2_related"/>
</dbReference>
<protein>
    <recommendedName>
        <fullName evidence="6">DUF148 domain-containing protein</fullName>
    </recommendedName>
</protein>
<feature type="region of interest" description="Disordered" evidence="2">
    <location>
        <begin position="152"/>
        <end position="177"/>
    </location>
</feature>
<comment type="caution">
    <text evidence="4">The sequence shown here is derived from an EMBL/GenBank/DDBJ whole genome shotgun (WGS) entry which is preliminary data.</text>
</comment>
<dbReference type="PANTHER" id="PTHR21593">
    <property type="entry name" value="PRION-LIKE- Q/N-RICH -DOMAIN-BEARING PROTEIN PROTEIN"/>
    <property type="match status" value="1"/>
</dbReference>
<dbReference type="EMBL" id="CAJFCW020000002">
    <property type="protein sequence ID" value="CAG9090448.1"/>
    <property type="molecule type" value="Genomic_DNA"/>
</dbReference>
<evidence type="ECO:0000313" key="5">
    <source>
        <dbReference type="Proteomes" id="UP000614601"/>
    </source>
</evidence>
<dbReference type="AlphaFoldDB" id="A0A811K2B4"/>
<evidence type="ECO:0008006" key="6">
    <source>
        <dbReference type="Google" id="ProtNLM"/>
    </source>
</evidence>
<dbReference type="PANTHER" id="PTHR21593:SF36">
    <property type="entry name" value="DUF148 DOMAIN-CONTAINING PROTEIN-RELATED"/>
    <property type="match status" value="1"/>
</dbReference>
<name>A0A811K2B4_9BILA</name>
<accession>A0A811K2B4</accession>
<evidence type="ECO:0000256" key="3">
    <source>
        <dbReference type="SAM" id="SignalP"/>
    </source>
</evidence>
<dbReference type="Proteomes" id="UP000614601">
    <property type="component" value="Unassembled WGS sequence"/>
</dbReference>
<feature type="region of interest" description="Disordered" evidence="2">
    <location>
        <begin position="293"/>
        <end position="324"/>
    </location>
</feature>
<organism evidence="4 5">
    <name type="scientific">Bursaphelenchus okinawaensis</name>
    <dbReference type="NCBI Taxonomy" id="465554"/>
    <lineage>
        <taxon>Eukaryota</taxon>
        <taxon>Metazoa</taxon>
        <taxon>Ecdysozoa</taxon>
        <taxon>Nematoda</taxon>
        <taxon>Chromadorea</taxon>
        <taxon>Rhabditida</taxon>
        <taxon>Tylenchina</taxon>
        <taxon>Tylenchomorpha</taxon>
        <taxon>Aphelenchoidea</taxon>
        <taxon>Aphelenchoididae</taxon>
        <taxon>Bursaphelenchus</taxon>
    </lineage>
</organism>
<dbReference type="EMBL" id="CAJFDH010000002">
    <property type="protein sequence ID" value="CAD5209955.1"/>
    <property type="molecule type" value="Genomic_DNA"/>
</dbReference>
<feature type="coiled-coil region" evidence="1">
    <location>
        <begin position="234"/>
        <end position="261"/>
    </location>
</feature>
<gene>
    <name evidence="4" type="ORF">BOKJ2_LOCUS2946</name>
</gene>
<keyword evidence="1" id="KW-0175">Coiled coil</keyword>
<keyword evidence="3" id="KW-0732">Signal</keyword>
<evidence type="ECO:0000313" key="4">
    <source>
        <dbReference type="EMBL" id="CAD5209955.1"/>
    </source>
</evidence>
<proteinExistence type="predicted"/>
<feature type="compositionally biased region" description="Pro residues" evidence="2">
    <location>
        <begin position="297"/>
        <end position="309"/>
    </location>
</feature>
<evidence type="ECO:0000256" key="2">
    <source>
        <dbReference type="SAM" id="MobiDB-lite"/>
    </source>
</evidence>
<evidence type="ECO:0000256" key="1">
    <source>
        <dbReference type="SAM" id="Coils"/>
    </source>
</evidence>
<feature type="signal peptide" evidence="3">
    <location>
        <begin position="1"/>
        <end position="15"/>
    </location>
</feature>
<dbReference type="Proteomes" id="UP000783686">
    <property type="component" value="Unassembled WGS sequence"/>
</dbReference>
<dbReference type="OrthoDB" id="5867022at2759"/>